<feature type="transmembrane region" description="Helical" evidence="9">
    <location>
        <begin position="381"/>
        <end position="409"/>
    </location>
</feature>
<evidence type="ECO:0000256" key="7">
    <source>
        <dbReference type="ARBA" id="ARBA00022989"/>
    </source>
</evidence>
<evidence type="ECO:0000313" key="10">
    <source>
        <dbReference type="EMBL" id="NYB74027.1"/>
    </source>
</evidence>
<name>A0A974BJR0_SEDHY</name>
<dbReference type="Proteomes" id="UP000611629">
    <property type="component" value="Unassembled WGS sequence"/>
</dbReference>
<keyword evidence="11" id="KW-1185">Reference proteome</keyword>
<organism evidence="10 11">
    <name type="scientific">Sedimentibacter hydroxybenzoicus DSM 7310</name>
    <dbReference type="NCBI Taxonomy" id="1123245"/>
    <lineage>
        <taxon>Bacteria</taxon>
        <taxon>Bacillati</taxon>
        <taxon>Bacillota</taxon>
        <taxon>Tissierellia</taxon>
        <taxon>Sedimentibacter</taxon>
    </lineage>
</organism>
<gene>
    <name evidence="10" type="ORF">HZF24_07710</name>
</gene>
<keyword evidence="2" id="KW-0813">Transport</keyword>
<evidence type="ECO:0000256" key="4">
    <source>
        <dbReference type="ARBA" id="ARBA00022597"/>
    </source>
</evidence>
<keyword evidence="4" id="KW-0762">Sugar transport</keyword>
<dbReference type="InterPro" id="IPR004700">
    <property type="entry name" value="PTS_IIC_man"/>
</dbReference>
<reference evidence="10" key="1">
    <citation type="submission" date="2020-07" db="EMBL/GenBank/DDBJ databases">
        <title>Genomic analysis of a strain of Sedimentibacter Hydroxybenzoicus DSM7310.</title>
        <authorList>
            <person name="Ma S."/>
        </authorList>
    </citation>
    <scope>NUCLEOTIDE SEQUENCE</scope>
    <source>
        <strain evidence="10">DSM 7310</strain>
    </source>
</reference>
<feature type="transmembrane region" description="Helical" evidence="9">
    <location>
        <begin position="7"/>
        <end position="30"/>
    </location>
</feature>
<dbReference type="InterPro" id="IPR050303">
    <property type="entry name" value="GatZ_KbaZ_carbometab"/>
</dbReference>
<keyword evidence="7 9" id="KW-1133">Transmembrane helix</keyword>
<dbReference type="GO" id="GO:0005886">
    <property type="term" value="C:plasma membrane"/>
    <property type="evidence" value="ECO:0007669"/>
    <property type="project" value="UniProtKB-SubCell"/>
</dbReference>
<feature type="transmembrane region" description="Helical" evidence="9">
    <location>
        <begin position="42"/>
        <end position="64"/>
    </location>
</feature>
<protein>
    <submittedName>
        <fullName evidence="10">PTS system mannose/fructose/sorbose family transporter subunit IID</fullName>
    </submittedName>
</protein>
<feature type="transmembrane region" description="Helical" evidence="9">
    <location>
        <begin position="99"/>
        <end position="115"/>
    </location>
</feature>
<evidence type="ECO:0000256" key="5">
    <source>
        <dbReference type="ARBA" id="ARBA00022683"/>
    </source>
</evidence>
<keyword evidence="6 9" id="KW-0812">Transmembrane</keyword>
<comment type="subcellular location">
    <subcellularLocation>
        <location evidence="1">Cell membrane</location>
        <topology evidence="1">Multi-pass membrane protein</topology>
    </subcellularLocation>
</comment>
<dbReference type="EMBL" id="JACBNQ010000007">
    <property type="protein sequence ID" value="NYB74027.1"/>
    <property type="molecule type" value="Genomic_DNA"/>
</dbReference>
<dbReference type="Pfam" id="PF03609">
    <property type="entry name" value="EII-Sor"/>
    <property type="match status" value="1"/>
</dbReference>
<dbReference type="PANTHER" id="PTHR32502">
    <property type="entry name" value="N-ACETYLGALACTOSAMINE PERMEASE II COMPONENT-RELATED"/>
    <property type="match status" value="1"/>
</dbReference>
<dbReference type="AlphaFoldDB" id="A0A974BJR0"/>
<feature type="transmembrane region" description="Helical" evidence="9">
    <location>
        <begin position="430"/>
        <end position="454"/>
    </location>
</feature>
<proteinExistence type="predicted"/>
<comment type="caution">
    <text evidence="10">The sequence shown here is derived from an EMBL/GenBank/DDBJ whole genome shotgun (WGS) entry which is preliminary data.</text>
</comment>
<feature type="transmembrane region" description="Helical" evidence="9">
    <location>
        <begin position="202"/>
        <end position="234"/>
    </location>
</feature>
<sequence>MSYLECFLISILYFWGSSTALSFGVGYFTLYRPVISGLLTGFILGDPSAGMSTGAVVNLIYMNFVSTGGSFKGDQMLTAIISAVAAITLNLNMIESAAIAYPFGFLGILIWKYRLNINSIFVKKFEQEYEKGNNPEINLYNGFLPQLLLYIMSTAVIITALFIMNLIGSYAASLNRILLIIGFGLIIYTSISLIFKLKDNKFVLIFVGSLIITLIFNIPSYLIVFTVLLFLFFYRDKALIKTSYDMRKMSILNKRDLIYAWVIWANYSHSCYSFERLQGLTFAHSMKNIFKKLYNDENEIMEGIHRHSEFFNTEPNIGTPIIGYIISQEEQAVLNKEQNYNISFVKKGMMGIAAGLGDSFTQVVLTPLFISLSVVLCTDGYYSLAVIPVLILASLILIISYIGFMKGYYEGKESLIERVNIVKNSKIKLYFPYIFSGILGVSLGKLILFNYMYFFR</sequence>
<dbReference type="InterPro" id="IPR004704">
    <property type="entry name" value="PTS_IID_man"/>
</dbReference>
<feature type="transmembrane region" description="Helical" evidence="9">
    <location>
        <begin position="177"/>
        <end position="195"/>
    </location>
</feature>
<dbReference type="RefSeq" id="WP_179237722.1">
    <property type="nucleotide sequence ID" value="NZ_JACBNQ010000007.1"/>
</dbReference>
<feature type="transmembrane region" description="Helical" evidence="9">
    <location>
        <begin position="147"/>
        <end position="171"/>
    </location>
</feature>
<evidence type="ECO:0000256" key="2">
    <source>
        <dbReference type="ARBA" id="ARBA00022448"/>
    </source>
</evidence>
<accession>A0A974BJR0</accession>
<evidence type="ECO:0000256" key="6">
    <source>
        <dbReference type="ARBA" id="ARBA00022692"/>
    </source>
</evidence>
<evidence type="ECO:0000256" key="8">
    <source>
        <dbReference type="ARBA" id="ARBA00023136"/>
    </source>
</evidence>
<dbReference type="PANTHER" id="PTHR32502:SF27">
    <property type="entry name" value="PTS SYSTEM, MANNOSE-SPECIFIC IID COMPONENT"/>
    <property type="match status" value="1"/>
</dbReference>
<keyword evidence="8 9" id="KW-0472">Membrane</keyword>
<evidence type="ECO:0000256" key="3">
    <source>
        <dbReference type="ARBA" id="ARBA00022475"/>
    </source>
</evidence>
<dbReference type="Pfam" id="PF03613">
    <property type="entry name" value="EIID-AGA"/>
    <property type="match status" value="1"/>
</dbReference>
<evidence type="ECO:0000313" key="11">
    <source>
        <dbReference type="Proteomes" id="UP000611629"/>
    </source>
</evidence>
<dbReference type="GO" id="GO:0009401">
    <property type="term" value="P:phosphoenolpyruvate-dependent sugar phosphotransferase system"/>
    <property type="evidence" value="ECO:0007669"/>
    <property type="project" value="UniProtKB-KW"/>
</dbReference>
<evidence type="ECO:0000256" key="1">
    <source>
        <dbReference type="ARBA" id="ARBA00004651"/>
    </source>
</evidence>
<dbReference type="PROSITE" id="PS51108">
    <property type="entry name" value="PTS_EIID"/>
    <property type="match status" value="1"/>
</dbReference>
<keyword evidence="5" id="KW-0598">Phosphotransferase system</keyword>
<keyword evidence="3" id="KW-1003">Cell membrane</keyword>
<evidence type="ECO:0000256" key="9">
    <source>
        <dbReference type="SAM" id="Phobius"/>
    </source>
</evidence>